<dbReference type="RefSeq" id="WP_152097607.1">
    <property type="nucleotide sequence ID" value="NZ_AP021861.1"/>
</dbReference>
<dbReference type="SUPFAM" id="SSF88697">
    <property type="entry name" value="PUA domain-like"/>
    <property type="match status" value="1"/>
</dbReference>
<dbReference type="Gene3D" id="2.30.130.30">
    <property type="entry name" value="Hypothetical protein"/>
    <property type="match status" value="1"/>
</dbReference>
<name>A0A5K7X469_9BACT</name>
<accession>A0A5K7X469</accession>
<dbReference type="SMART" id="SM01022">
    <property type="entry name" value="ASCH"/>
    <property type="match status" value="1"/>
</dbReference>
<evidence type="ECO:0000313" key="3">
    <source>
        <dbReference type="Proteomes" id="UP000326837"/>
    </source>
</evidence>
<evidence type="ECO:0000259" key="1">
    <source>
        <dbReference type="SMART" id="SM01022"/>
    </source>
</evidence>
<proteinExistence type="predicted"/>
<sequence length="102" mass="11342">MLLFKKKFLPAIRSGEKTQTIRLWKWRMMRPGQRSYIPGAGYVAILQVEPVALAALTDADAIPDGFATADALRHELSTIYGDKLAAGYQAFRVVFRVTGEAK</sequence>
<keyword evidence="3" id="KW-1185">Reference proteome</keyword>
<feature type="domain" description="ASCH" evidence="1">
    <location>
        <begin position="2"/>
        <end position="95"/>
    </location>
</feature>
<dbReference type="Pfam" id="PF04266">
    <property type="entry name" value="ASCH"/>
    <property type="match status" value="1"/>
</dbReference>
<dbReference type="InterPro" id="IPR007374">
    <property type="entry name" value="ASCH_domain"/>
</dbReference>
<dbReference type="EMBL" id="AP021861">
    <property type="protein sequence ID" value="BBO31464.1"/>
    <property type="molecule type" value="Genomic_DNA"/>
</dbReference>
<dbReference type="Proteomes" id="UP000326837">
    <property type="component" value="Chromosome"/>
</dbReference>
<dbReference type="KEGG" id="lpav:PLANPX_1076"/>
<protein>
    <recommendedName>
        <fullName evidence="1">ASCH domain-containing protein</fullName>
    </recommendedName>
</protein>
<organism evidence="2 3">
    <name type="scientific">Lacipirellula parvula</name>
    <dbReference type="NCBI Taxonomy" id="2650471"/>
    <lineage>
        <taxon>Bacteria</taxon>
        <taxon>Pseudomonadati</taxon>
        <taxon>Planctomycetota</taxon>
        <taxon>Planctomycetia</taxon>
        <taxon>Pirellulales</taxon>
        <taxon>Lacipirellulaceae</taxon>
        <taxon>Lacipirellula</taxon>
    </lineage>
</organism>
<dbReference type="AlphaFoldDB" id="A0A5K7X469"/>
<dbReference type="InterPro" id="IPR015947">
    <property type="entry name" value="PUA-like_sf"/>
</dbReference>
<reference evidence="3" key="1">
    <citation type="submission" date="2019-10" db="EMBL/GenBank/DDBJ databases">
        <title>Lacipirellula parvula gen. nov., sp. nov., representing a lineage of planctomycetes widespread in freshwater anoxic habitats, and description of the family Lacipirellulaceae.</title>
        <authorList>
            <person name="Dedysh S.N."/>
            <person name="Kulichevskaya I.S."/>
            <person name="Beletsky A.V."/>
            <person name="Rakitin A.L."/>
            <person name="Mardanov A.V."/>
            <person name="Ivanova A.A."/>
            <person name="Saltykova V.X."/>
            <person name="Rijpstra W.I.C."/>
            <person name="Sinninghe Damste J.S."/>
            <person name="Ravin N.V."/>
        </authorList>
    </citation>
    <scope>NUCLEOTIDE SEQUENCE [LARGE SCALE GENOMIC DNA]</scope>
    <source>
        <strain evidence="3">PX69</strain>
    </source>
</reference>
<gene>
    <name evidence="2" type="ORF">PLANPX_1076</name>
</gene>
<evidence type="ECO:0000313" key="2">
    <source>
        <dbReference type="EMBL" id="BBO31464.1"/>
    </source>
</evidence>